<dbReference type="RefSeq" id="WP_157562347.1">
    <property type="nucleotide sequence ID" value="NZ_WQKZ01000001.1"/>
</dbReference>
<name>A0A7K1TB63_9BACT</name>
<dbReference type="Proteomes" id="UP000441336">
    <property type="component" value="Unassembled WGS sequence"/>
</dbReference>
<dbReference type="SUPFAM" id="SSF55144">
    <property type="entry name" value="LigT-like"/>
    <property type="match status" value="1"/>
</dbReference>
<sequence>MNLSAHYDAMRQAALPQLARGAAALDPLLDSAQDSRRGITLLARPPAAITDLIEGIMADFQFLEPGQYYYPVIDIHLTILSIISCYPGFTLALIDPARYQAIVHALLQARPPFRIRFAGLTASPGGIMMQGFPQDAGLANLRDAMRAAFRQSGLPHSIDQRYSIQTAHATIIRFRTKLLQPKLLVEKIEQYESLFIGSFEVNTLELVYNDWYQRAQHTVVLEKYSLG</sequence>
<proteinExistence type="predicted"/>
<reference evidence="1 2" key="1">
    <citation type="submission" date="2019-12" db="EMBL/GenBank/DDBJ databases">
        <title>Hymenobacter sp. HMF4947 Genome sequencing and assembly.</title>
        <authorList>
            <person name="Kang H."/>
            <person name="Cha I."/>
            <person name="Kim H."/>
            <person name="Joh K."/>
        </authorList>
    </citation>
    <scope>NUCLEOTIDE SEQUENCE [LARGE SCALE GENOMIC DNA]</scope>
    <source>
        <strain evidence="1 2">HMF4947</strain>
    </source>
</reference>
<dbReference type="InterPro" id="IPR009097">
    <property type="entry name" value="Cyclic_Pdiesterase"/>
</dbReference>
<evidence type="ECO:0000313" key="2">
    <source>
        <dbReference type="Proteomes" id="UP000441336"/>
    </source>
</evidence>
<organism evidence="1 2">
    <name type="scientific">Hymenobacter ginkgonis</name>
    <dbReference type="NCBI Taxonomy" id="2682976"/>
    <lineage>
        <taxon>Bacteria</taxon>
        <taxon>Pseudomonadati</taxon>
        <taxon>Bacteroidota</taxon>
        <taxon>Cytophagia</taxon>
        <taxon>Cytophagales</taxon>
        <taxon>Hymenobacteraceae</taxon>
        <taxon>Hymenobacter</taxon>
    </lineage>
</organism>
<dbReference type="EMBL" id="WQKZ01000001">
    <property type="protein sequence ID" value="MVN75625.1"/>
    <property type="molecule type" value="Genomic_DNA"/>
</dbReference>
<accession>A0A7K1TB63</accession>
<keyword evidence="2" id="KW-1185">Reference proteome</keyword>
<evidence type="ECO:0000313" key="1">
    <source>
        <dbReference type="EMBL" id="MVN75625.1"/>
    </source>
</evidence>
<dbReference type="Gene3D" id="3.90.1140.10">
    <property type="entry name" value="Cyclic phosphodiesterase"/>
    <property type="match status" value="1"/>
</dbReference>
<protein>
    <submittedName>
        <fullName evidence="1">Mutarotase</fullName>
    </submittedName>
</protein>
<gene>
    <name evidence="1" type="ORF">GO988_04730</name>
</gene>
<comment type="caution">
    <text evidence="1">The sequence shown here is derived from an EMBL/GenBank/DDBJ whole genome shotgun (WGS) entry which is preliminary data.</text>
</comment>
<dbReference type="AlphaFoldDB" id="A0A7K1TB63"/>